<keyword evidence="3" id="KW-1185">Reference proteome</keyword>
<protein>
    <submittedName>
        <fullName evidence="2">Uncharacterized protein</fullName>
    </submittedName>
</protein>
<reference evidence="2 3" key="1">
    <citation type="submission" date="2019-07" db="EMBL/GenBank/DDBJ databases">
        <authorList>
            <person name="Kim J."/>
        </authorList>
    </citation>
    <scope>NUCLEOTIDE SEQUENCE [LARGE SCALE GENOMIC DNA]</scope>
    <source>
        <strain evidence="3">dk17</strain>
    </source>
</reference>
<feature type="chain" id="PRO_5022025147" evidence="1">
    <location>
        <begin position="22"/>
        <end position="183"/>
    </location>
</feature>
<dbReference type="PROSITE" id="PS51257">
    <property type="entry name" value="PROKAR_LIPOPROTEIN"/>
    <property type="match status" value="1"/>
</dbReference>
<dbReference type="EMBL" id="VOEJ01000003">
    <property type="protein sequence ID" value="TWR30023.1"/>
    <property type="molecule type" value="Genomic_DNA"/>
</dbReference>
<organism evidence="2 3">
    <name type="scientific">Mucilaginibacter pallidiroseus</name>
    <dbReference type="NCBI Taxonomy" id="2599295"/>
    <lineage>
        <taxon>Bacteria</taxon>
        <taxon>Pseudomonadati</taxon>
        <taxon>Bacteroidota</taxon>
        <taxon>Sphingobacteriia</taxon>
        <taxon>Sphingobacteriales</taxon>
        <taxon>Sphingobacteriaceae</taxon>
        <taxon>Mucilaginibacter</taxon>
    </lineage>
</organism>
<evidence type="ECO:0000313" key="3">
    <source>
        <dbReference type="Proteomes" id="UP000320042"/>
    </source>
</evidence>
<gene>
    <name evidence="2" type="ORF">FPZ43_09255</name>
</gene>
<dbReference type="Proteomes" id="UP000320042">
    <property type="component" value="Unassembled WGS sequence"/>
</dbReference>
<evidence type="ECO:0000256" key="1">
    <source>
        <dbReference type="SAM" id="SignalP"/>
    </source>
</evidence>
<evidence type="ECO:0000313" key="2">
    <source>
        <dbReference type="EMBL" id="TWR30023.1"/>
    </source>
</evidence>
<comment type="caution">
    <text evidence="2">The sequence shown here is derived from an EMBL/GenBank/DDBJ whole genome shotgun (WGS) entry which is preliminary data.</text>
</comment>
<feature type="signal peptide" evidence="1">
    <location>
        <begin position="1"/>
        <end position="21"/>
    </location>
</feature>
<accession>A0A563UFH4</accession>
<dbReference type="AlphaFoldDB" id="A0A563UFH4"/>
<name>A0A563UFH4_9SPHI</name>
<sequence>MKKLSVFVICAVLCSCASVQSIIKSSFPYTATFAIPASSSTGNSQTTVSMGSSFDQNFSKSGNNADRVKDVHIASARLQATDPRDFNIGNLQSAKVYMARANGQGEVMVASRTDIGANVGSSLVLDIDNSVLLDELVREKSVRVKMVYVLRNKTEVKASLKVSLGISASANTAKSGAAAEGTK</sequence>
<keyword evidence="1" id="KW-0732">Signal</keyword>
<proteinExistence type="predicted"/>
<dbReference type="RefSeq" id="WP_146381587.1">
    <property type="nucleotide sequence ID" value="NZ_VOEJ01000003.1"/>
</dbReference>
<dbReference type="OrthoDB" id="1272877at2"/>